<accession>A0AAV3TC14</accession>
<dbReference type="InterPro" id="IPR043814">
    <property type="entry name" value="DUF5796"/>
</dbReference>
<organism evidence="2 3">
    <name type="scientific">Natronoarchaeum mannanilyticum</name>
    <dbReference type="NCBI Taxonomy" id="926360"/>
    <lineage>
        <taxon>Archaea</taxon>
        <taxon>Methanobacteriati</taxon>
        <taxon>Methanobacteriota</taxon>
        <taxon>Stenosarchaea group</taxon>
        <taxon>Halobacteria</taxon>
        <taxon>Halobacteriales</taxon>
        <taxon>Natronoarchaeaceae</taxon>
    </lineage>
</organism>
<gene>
    <name evidence="2" type="ORF">GCM10009020_24480</name>
</gene>
<evidence type="ECO:0000256" key="1">
    <source>
        <dbReference type="SAM" id="MobiDB-lite"/>
    </source>
</evidence>
<name>A0AAV3TC14_9EURY</name>
<feature type="region of interest" description="Disordered" evidence="1">
    <location>
        <begin position="140"/>
        <end position="216"/>
    </location>
</feature>
<dbReference type="Proteomes" id="UP001500420">
    <property type="component" value="Unassembled WGS sequence"/>
</dbReference>
<sequence>MSARNTVAPSTIGVELSEDGIAVEYLDGREVFYHGPPKKAEQTVKTPPGKLVQILVTDPEGTEGVLMYVNDRNTHDDILETTGVGRVFVEPGEEEELFPGVTARADGHSIVVDADPEVARGRVFVFAEDELSEDAYEIVGEDAVDDTETAAEDAETGTDDAGDAASNEYDAAAASADRDLAGVPDDADDSETAADDGDAEDDQSDGWIDSEYVEDE</sequence>
<dbReference type="AlphaFoldDB" id="A0AAV3TC14"/>
<evidence type="ECO:0000313" key="3">
    <source>
        <dbReference type="Proteomes" id="UP001500420"/>
    </source>
</evidence>
<dbReference type="Pfam" id="PF19109">
    <property type="entry name" value="DUF5796"/>
    <property type="match status" value="1"/>
</dbReference>
<keyword evidence="3" id="KW-1185">Reference proteome</keyword>
<feature type="compositionally biased region" description="Acidic residues" evidence="1">
    <location>
        <begin position="140"/>
        <end position="162"/>
    </location>
</feature>
<evidence type="ECO:0000313" key="2">
    <source>
        <dbReference type="EMBL" id="GAA0675823.1"/>
    </source>
</evidence>
<protein>
    <submittedName>
        <fullName evidence="2">Uncharacterized protein</fullName>
    </submittedName>
</protein>
<feature type="compositionally biased region" description="Acidic residues" evidence="1">
    <location>
        <begin position="185"/>
        <end position="204"/>
    </location>
</feature>
<comment type="caution">
    <text evidence="2">The sequence shown here is derived from an EMBL/GenBank/DDBJ whole genome shotgun (WGS) entry which is preliminary data.</text>
</comment>
<proteinExistence type="predicted"/>
<reference evidence="2 3" key="1">
    <citation type="journal article" date="2019" name="Int. J. Syst. Evol. Microbiol.">
        <title>The Global Catalogue of Microorganisms (GCM) 10K type strain sequencing project: providing services to taxonomists for standard genome sequencing and annotation.</title>
        <authorList>
            <consortium name="The Broad Institute Genomics Platform"/>
            <consortium name="The Broad Institute Genome Sequencing Center for Infectious Disease"/>
            <person name="Wu L."/>
            <person name="Ma J."/>
        </authorList>
    </citation>
    <scope>NUCLEOTIDE SEQUENCE [LARGE SCALE GENOMIC DNA]</scope>
    <source>
        <strain evidence="2 3">JCM 16328</strain>
    </source>
</reference>
<dbReference type="EMBL" id="BAAADV010000004">
    <property type="protein sequence ID" value="GAA0675823.1"/>
    <property type="molecule type" value="Genomic_DNA"/>
</dbReference>
<feature type="compositionally biased region" description="Low complexity" evidence="1">
    <location>
        <begin position="163"/>
        <end position="175"/>
    </location>
</feature>